<name>Q97E07_CLOAB</name>
<dbReference type="eggNOG" id="COG0236">
    <property type="taxonomic scope" value="Bacteria"/>
</dbReference>
<dbReference type="InterPro" id="IPR036736">
    <property type="entry name" value="ACP-like_sf"/>
</dbReference>
<dbReference type="KEGG" id="cac:CA_C3313"/>
<dbReference type="OrthoDB" id="5326335at2"/>
<feature type="domain" description="Carrier" evidence="1">
    <location>
        <begin position="1"/>
        <end position="74"/>
    </location>
</feature>
<dbReference type="AlphaFoldDB" id="Q97E07"/>
<dbReference type="Proteomes" id="UP000000814">
    <property type="component" value="Chromosome"/>
</dbReference>
<dbReference type="HOGENOM" id="CLU_108696_20_4_9"/>
<dbReference type="GeneID" id="44999807"/>
<evidence type="ECO:0000259" key="1">
    <source>
        <dbReference type="PROSITE" id="PS50075"/>
    </source>
</evidence>
<gene>
    <name evidence="2" type="ordered locus">CA_C3313</name>
</gene>
<evidence type="ECO:0000313" key="3">
    <source>
        <dbReference type="Proteomes" id="UP000000814"/>
    </source>
</evidence>
<dbReference type="STRING" id="272562.CA_C3313"/>
<reference evidence="2 3" key="1">
    <citation type="journal article" date="2001" name="J. Bacteriol.">
        <title>Genome sequence and comparative analysis of the solvent-producing bacterium Clostridium acetobutylicum.</title>
        <authorList>
            <person name="Nolling J."/>
            <person name="Breton G."/>
            <person name="Omelchenko M.V."/>
            <person name="Makarova K.S."/>
            <person name="Zeng Q."/>
            <person name="Gibson R."/>
            <person name="Lee H.M."/>
            <person name="Dubois J."/>
            <person name="Qiu D."/>
            <person name="Hitti J."/>
            <person name="Wolf Y.I."/>
            <person name="Tatusov R.L."/>
            <person name="Sabathe F."/>
            <person name="Doucette-Stamm L."/>
            <person name="Soucaille P."/>
            <person name="Daly M.J."/>
            <person name="Bennett G.N."/>
            <person name="Koonin E.V."/>
            <person name="Smith D.R."/>
        </authorList>
    </citation>
    <scope>NUCLEOTIDE SEQUENCE [LARGE SCALE GENOMIC DNA]</scope>
    <source>
        <strain evidence="3">ATCC 824 / DSM 792 / JCM 1419 / LMG 5710 / VKM B-1787</strain>
    </source>
</reference>
<dbReference type="PROSITE" id="PS50075">
    <property type="entry name" value="CARRIER"/>
    <property type="match status" value="1"/>
</dbReference>
<dbReference type="InterPro" id="IPR009081">
    <property type="entry name" value="PP-bd_ACP"/>
</dbReference>
<protein>
    <submittedName>
        <fullName evidence="2">Acyl carrier protein, ACP</fullName>
    </submittedName>
</protein>
<keyword evidence="3" id="KW-1185">Reference proteome</keyword>
<organism evidence="2 3">
    <name type="scientific">Clostridium acetobutylicum (strain ATCC 824 / DSM 792 / JCM 1419 / IAM 19013 / LMG 5710 / NBRC 13948 / NRRL B-527 / VKM B-1787 / 2291 / W)</name>
    <dbReference type="NCBI Taxonomy" id="272562"/>
    <lineage>
        <taxon>Bacteria</taxon>
        <taxon>Bacillati</taxon>
        <taxon>Bacillota</taxon>
        <taxon>Clostridia</taxon>
        <taxon>Eubacteriales</taxon>
        <taxon>Clostridiaceae</taxon>
        <taxon>Clostridium</taxon>
    </lineage>
</organism>
<dbReference type="PIR" id="B97307">
    <property type="entry name" value="B97307"/>
</dbReference>
<dbReference type="Gene3D" id="1.10.1200.10">
    <property type="entry name" value="ACP-like"/>
    <property type="match status" value="1"/>
</dbReference>
<evidence type="ECO:0000313" key="2">
    <source>
        <dbReference type="EMBL" id="AAK81245.1"/>
    </source>
</evidence>
<dbReference type="SUPFAM" id="SSF47336">
    <property type="entry name" value="ACP-like"/>
    <property type="match status" value="1"/>
</dbReference>
<proteinExistence type="predicted"/>
<dbReference type="EMBL" id="AE001437">
    <property type="protein sequence ID" value="AAK81245.1"/>
    <property type="molecule type" value="Genomic_DNA"/>
</dbReference>
<accession>Q97E07</accession>
<dbReference type="RefSeq" id="WP_010966585.1">
    <property type="nucleotide sequence ID" value="NC_003030.1"/>
</dbReference>
<sequence length="75" mass="8976">MEQRLIKVVSRTLKEKKERLSLTSSRKSLPKWDSLCHLQIILAVEKEFNINIPMKEVFSIDKIKDFIKFIRSDER</sequence>
<dbReference type="PATRIC" id="fig|272562.8.peg.3491"/>
<dbReference type="Pfam" id="PF00550">
    <property type="entry name" value="PP-binding"/>
    <property type="match status" value="1"/>
</dbReference>